<dbReference type="InterPro" id="IPR050155">
    <property type="entry name" value="HAD-like_hydrolase_sf"/>
</dbReference>
<dbReference type="InterPro" id="IPR023214">
    <property type="entry name" value="HAD_sf"/>
</dbReference>
<dbReference type="Gene3D" id="3.40.50.1000">
    <property type="entry name" value="HAD superfamily/HAD-like"/>
    <property type="match status" value="1"/>
</dbReference>
<dbReference type="SUPFAM" id="SSF56784">
    <property type="entry name" value="HAD-like"/>
    <property type="match status" value="1"/>
</dbReference>
<comment type="caution">
    <text evidence="1">The sequence shown here is derived from an EMBL/GenBank/DDBJ whole genome shotgun (WGS) entry which is preliminary data.</text>
</comment>
<proteinExistence type="predicted"/>
<dbReference type="Gene3D" id="1.10.150.240">
    <property type="entry name" value="Putative phosphatase, domain 2"/>
    <property type="match status" value="1"/>
</dbReference>
<dbReference type="GO" id="GO:0008967">
    <property type="term" value="F:phosphoglycolate phosphatase activity"/>
    <property type="evidence" value="ECO:0007669"/>
    <property type="project" value="TreeGrafter"/>
</dbReference>
<name>A0A9X2VHW7_9PSEU</name>
<dbReference type="AlphaFoldDB" id="A0A9X2VHW7"/>
<keyword evidence="2" id="KW-1185">Reference proteome</keyword>
<gene>
    <name evidence="1" type="ORF">NZH93_07475</name>
</gene>
<organism evidence="1 2">
    <name type="scientific">Umezawaea endophytica</name>
    <dbReference type="NCBI Taxonomy" id="1654476"/>
    <lineage>
        <taxon>Bacteria</taxon>
        <taxon>Bacillati</taxon>
        <taxon>Actinomycetota</taxon>
        <taxon>Actinomycetes</taxon>
        <taxon>Pseudonocardiales</taxon>
        <taxon>Pseudonocardiaceae</taxon>
        <taxon>Umezawaea</taxon>
    </lineage>
</organism>
<keyword evidence="1" id="KW-0378">Hydrolase</keyword>
<dbReference type="InterPro" id="IPR041492">
    <property type="entry name" value="HAD_2"/>
</dbReference>
<accession>A0A9X2VHW7</accession>
<evidence type="ECO:0000313" key="2">
    <source>
        <dbReference type="Proteomes" id="UP001141259"/>
    </source>
</evidence>
<evidence type="ECO:0000313" key="1">
    <source>
        <dbReference type="EMBL" id="MCS7476689.1"/>
    </source>
</evidence>
<protein>
    <submittedName>
        <fullName evidence="1">HAD hydrolase-like protein</fullName>
    </submittedName>
</protein>
<dbReference type="Pfam" id="PF13419">
    <property type="entry name" value="HAD_2"/>
    <property type="match status" value="1"/>
</dbReference>
<dbReference type="InterPro" id="IPR036412">
    <property type="entry name" value="HAD-like_sf"/>
</dbReference>
<dbReference type="EMBL" id="JANYMP010000003">
    <property type="protein sequence ID" value="MCS7476689.1"/>
    <property type="molecule type" value="Genomic_DNA"/>
</dbReference>
<dbReference type="GO" id="GO:0006281">
    <property type="term" value="P:DNA repair"/>
    <property type="evidence" value="ECO:0007669"/>
    <property type="project" value="TreeGrafter"/>
</dbReference>
<sequence>MRAGERLAERDHVLVALDGPVVELPSTRSTADRLRLLLAEDRLPRKVASTEDPLVVLAHAGVIGPATERAVYAQWRRIDHEVLAEAAVVPGVRDAFATLAGAGVRITVVGALDVTAIRAFLVLHGLDVHVSRLAGRAERDHDLLPPAPDLITSAIRAGALPASSCVVVASSPADLKAARAAGVDAVSYDTTTWSNVLPTCGVWSTARRPPGPRSHRRSP</sequence>
<dbReference type="RefSeq" id="WP_259622205.1">
    <property type="nucleotide sequence ID" value="NZ_JANYMP010000003.1"/>
</dbReference>
<dbReference type="Proteomes" id="UP001141259">
    <property type="component" value="Unassembled WGS sequence"/>
</dbReference>
<dbReference type="InterPro" id="IPR023198">
    <property type="entry name" value="PGP-like_dom2"/>
</dbReference>
<dbReference type="PANTHER" id="PTHR43434:SF1">
    <property type="entry name" value="PHOSPHOGLYCOLATE PHOSPHATASE"/>
    <property type="match status" value="1"/>
</dbReference>
<reference evidence="1" key="1">
    <citation type="submission" date="2022-08" db="EMBL/GenBank/DDBJ databases">
        <authorList>
            <person name="Tistechok S."/>
            <person name="Samborskyy M."/>
            <person name="Roman I."/>
        </authorList>
    </citation>
    <scope>NUCLEOTIDE SEQUENCE</scope>
    <source>
        <strain evidence="1">DSM 103496</strain>
    </source>
</reference>
<dbReference type="PANTHER" id="PTHR43434">
    <property type="entry name" value="PHOSPHOGLYCOLATE PHOSPHATASE"/>
    <property type="match status" value="1"/>
</dbReference>